<comment type="caution">
    <text evidence="1">The sequence shown here is derived from an EMBL/GenBank/DDBJ whole genome shotgun (WGS) entry which is preliminary data.</text>
</comment>
<dbReference type="STRING" id="1334629.MFUL124B02_26720"/>
<reference evidence="2 3" key="1">
    <citation type="submission" date="2016-10" db="EMBL/GenBank/DDBJ databases">
        <authorList>
            <person name="Varghese N."/>
            <person name="Submissions S."/>
        </authorList>
    </citation>
    <scope>NUCLEOTIDE SEQUENCE [LARGE SCALE GENOMIC DNA]</scope>
    <source>
        <strain evidence="2 3">DSM 16525</strain>
    </source>
</reference>
<evidence type="ECO:0000313" key="1">
    <source>
        <dbReference type="EMBL" id="GEN09044.1"/>
    </source>
</evidence>
<dbReference type="Proteomes" id="UP000183760">
    <property type="component" value="Unassembled WGS sequence"/>
</dbReference>
<dbReference type="OrthoDB" id="5297685at2"/>
<evidence type="ECO:0000313" key="3">
    <source>
        <dbReference type="Proteomes" id="UP000183760"/>
    </source>
</evidence>
<reference evidence="1 4" key="2">
    <citation type="submission" date="2019-07" db="EMBL/GenBank/DDBJ databases">
        <title>Whole genome shotgun sequence of Myxococcus fulvus NBRC 100333.</title>
        <authorList>
            <person name="Hosoyama A."/>
            <person name="Uohara A."/>
            <person name="Ohji S."/>
            <person name="Ichikawa N."/>
        </authorList>
    </citation>
    <scope>NUCLEOTIDE SEQUENCE [LARGE SCALE GENOMIC DNA]</scope>
    <source>
        <strain evidence="1 4">NBRC 100333</strain>
    </source>
</reference>
<dbReference type="Proteomes" id="UP000321514">
    <property type="component" value="Unassembled WGS sequence"/>
</dbReference>
<dbReference type="EMBL" id="BJXR01000031">
    <property type="protein sequence ID" value="GEN09044.1"/>
    <property type="molecule type" value="Genomic_DNA"/>
</dbReference>
<protein>
    <submittedName>
        <fullName evidence="1">Uncharacterized protein</fullName>
    </submittedName>
</protein>
<gene>
    <name evidence="1" type="ORF">MFU01_40810</name>
    <name evidence="2" type="ORF">SAMN05443572_105301</name>
</gene>
<evidence type="ECO:0000313" key="2">
    <source>
        <dbReference type="EMBL" id="SEU14735.1"/>
    </source>
</evidence>
<organism evidence="1 4">
    <name type="scientific">Myxococcus fulvus</name>
    <dbReference type="NCBI Taxonomy" id="33"/>
    <lineage>
        <taxon>Bacteria</taxon>
        <taxon>Pseudomonadati</taxon>
        <taxon>Myxococcota</taxon>
        <taxon>Myxococcia</taxon>
        <taxon>Myxococcales</taxon>
        <taxon>Cystobacterineae</taxon>
        <taxon>Myxococcaceae</taxon>
        <taxon>Myxococcus</taxon>
    </lineage>
</organism>
<proteinExistence type="predicted"/>
<keyword evidence="3" id="KW-1185">Reference proteome</keyword>
<evidence type="ECO:0000313" key="4">
    <source>
        <dbReference type="Proteomes" id="UP000321514"/>
    </source>
</evidence>
<dbReference type="AlphaFoldDB" id="A0A511T4F9"/>
<dbReference type="RefSeq" id="WP_074955055.1">
    <property type="nucleotide sequence ID" value="NZ_BJXR01000031.1"/>
</dbReference>
<name>A0A511T4F9_MYXFU</name>
<sequence>MNPWNPDYRQDTEALFRAAPFVADLGIEPVSILPGEVEACLLVQRLHTIAGGQEKRVSKATVTLAVVEPRTP</sequence>
<accession>A0A511T4F9</accession>
<dbReference type="EMBL" id="FOIB01000005">
    <property type="protein sequence ID" value="SEU14735.1"/>
    <property type="molecule type" value="Genomic_DNA"/>
</dbReference>